<dbReference type="STRING" id="1450535.A0A317VBJ4"/>
<dbReference type="GO" id="GO:0005634">
    <property type="term" value="C:nucleus"/>
    <property type="evidence" value="ECO:0007669"/>
    <property type="project" value="TreeGrafter"/>
</dbReference>
<evidence type="ECO:0000313" key="4">
    <source>
        <dbReference type="Proteomes" id="UP000246702"/>
    </source>
</evidence>
<sequence length="497" mass="55494">MVHNMGDTPNPNPTDQSTKDTDTNTNTNTNTDTNTQKQQPNNNLNNNNKEQDVSAAELVDGNFVNEDLSFDDNIHDHGDRGNDEETQHLDHDKGLTSSTKLITERDKSAVCGLLALGGESISTLPLPIPVPDTTRISQSSLLIGNENPPIPTQTEVITEDEKIQLLCNYRYKVALWLDIYDLSHPFGISAVQMAMKSGAVMGALLELSRVCALNQDAHSTQGVESSIEGISSDYDGILTTEVALTILLREVRYLVSDLSRGWKTMRRYNPRIINSLIHRAFTPGIEGSIYWMFFRLDLSTALATNTPIQIPLPIPNLSTQPNTQTPQEKTHTLLYLCAQALKIHHQQNTPPHHWLEILKHLEQWYHLRPPEFLPIVDSPHTTASFPILLFVNGAGIFTNQIYHTAMLLLLECKPRTVLSGVHSALWHAQRLCGIAMNNNRQESWDPCLLASLLVAARRMSFQGQRGDILAGLERIKKVTGWRVDGYLAEWDFDSGGS</sequence>
<feature type="region of interest" description="Disordered" evidence="2">
    <location>
        <begin position="67"/>
        <end position="97"/>
    </location>
</feature>
<dbReference type="GO" id="GO:0000976">
    <property type="term" value="F:transcription cis-regulatory region binding"/>
    <property type="evidence" value="ECO:0007669"/>
    <property type="project" value="TreeGrafter"/>
</dbReference>
<gene>
    <name evidence="3" type="ORF">BO94DRAFT_578975</name>
</gene>
<dbReference type="GeneID" id="37117381"/>
<dbReference type="Proteomes" id="UP000246702">
    <property type="component" value="Unassembled WGS sequence"/>
</dbReference>
<feature type="compositionally biased region" description="Basic and acidic residues" evidence="2">
    <location>
        <begin position="72"/>
        <end position="94"/>
    </location>
</feature>
<feature type="compositionally biased region" description="Low complexity" evidence="2">
    <location>
        <begin position="23"/>
        <end position="48"/>
    </location>
</feature>
<organism evidence="3 4">
    <name type="scientific">Aspergillus sclerotioniger CBS 115572</name>
    <dbReference type="NCBI Taxonomy" id="1450535"/>
    <lineage>
        <taxon>Eukaryota</taxon>
        <taxon>Fungi</taxon>
        <taxon>Dikarya</taxon>
        <taxon>Ascomycota</taxon>
        <taxon>Pezizomycotina</taxon>
        <taxon>Eurotiomycetes</taxon>
        <taxon>Eurotiomycetidae</taxon>
        <taxon>Eurotiales</taxon>
        <taxon>Aspergillaceae</taxon>
        <taxon>Aspergillus</taxon>
        <taxon>Aspergillus subgen. Circumdati</taxon>
    </lineage>
</organism>
<dbReference type="AlphaFoldDB" id="A0A317VBJ4"/>
<dbReference type="PANTHER" id="PTHR37534">
    <property type="entry name" value="TRANSCRIPTIONAL ACTIVATOR PROTEIN UGA3"/>
    <property type="match status" value="1"/>
</dbReference>
<dbReference type="RefSeq" id="XP_025462613.1">
    <property type="nucleotide sequence ID" value="XM_025615238.1"/>
</dbReference>
<evidence type="ECO:0000256" key="2">
    <source>
        <dbReference type="SAM" id="MobiDB-lite"/>
    </source>
</evidence>
<protein>
    <recommendedName>
        <fullName evidence="5">Zn(II)2Cys6 transcription factor</fullName>
    </recommendedName>
</protein>
<comment type="caution">
    <text evidence="3">The sequence shown here is derived from an EMBL/GenBank/DDBJ whole genome shotgun (WGS) entry which is preliminary data.</text>
</comment>
<evidence type="ECO:0000256" key="1">
    <source>
        <dbReference type="ARBA" id="ARBA00023242"/>
    </source>
</evidence>
<evidence type="ECO:0008006" key="5">
    <source>
        <dbReference type="Google" id="ProtNLM"/>
    </source>
</evidence>
<dbReference type="EMBL" id="MSFK01000039">
    <property type="protein sequence ID" value="PWY70322.1"/>
    <property type="molecule type" value="Genomic_DNA"/>
</dbReference>
<keyword evidence="1" id="KW-0539">Nucleus</keyword>
<accession>A0A317VBJ4</accession>
<name>A0A317VBJ4_9EURO</name>
<dbReference type="GO" id="GO:0003700">
    <property type="term" value="F:DNA-binding transcription factor activity"/>
    <property type="evidence" value="ECO:0007669"/>
    <property type="project" value="TreeGrafter"/>
</dbReference>
<reference evidence="3 4" key="1">
    <citation type="submission" date="2016-12" db="EMBL/GenBank/DDBJ databases">
        <title>The genomes of Aspergillus section Nigri reveals drivers in fungal speciation.</title>
        <authorList>
            <consortium name="DOE Joint Genome Institute"/>
            <person name="Vesth T.C."/>
            <person name="Nybo J."/>
            <person name="Theobald S."/>
            <person name="Brandl J."/>
            <person name="Frisvad J.C."/>
            <person name="Nielsen K.F."/>
            <person name="Lyhne E.K."/>
            <person name="Kogle M.E."/>
            <person name="Kuo A."/>
            <person name="Riley R."/>
            <person name="Clum A."/>
            <person name="Nolan M."/>
            <person name="Lipzen A."/>
            <person name="Salamov A."/>
            <person name="Henrissat B."/>
            <person name="Wiebenga A."/>
            <person name="De Vries R.P."/>
            <person name="Grigoriev I.V."/>
            <person name="Mortensen U.H."/>
            <person name="Andersen M.R."/>
            <person name="Baker S.E."/>
        </authorList>
    </citation>
    <scope>NUCLEOTIDE SEQUENCE [LARGE SCALE GENOMIC DNA]</scope>
    <source>
        <strain evidence="3 4">CBS 115572</strain>
    </source>
</reference>
<dbReference type="GO" id="GO:0045944">
    <property type="term" value="P:positive regulation of transcription by RNA polymerase II"/>
    <property type="evidence" value="ECO:0007669"/>
    <property type="project" value="TreeGrafter"/>
</dbReference>
<dbReference type="OrthoDB" id="4475584at2759"/>
<dbReference type="CDD" id="cd12148">
    <property type="entry name" value="fungal_TF_MHR"/>
    <property type="match status" value="1"/>
</dbReference>
<evidence type="ECO:0000313" key="3">
    <source>
        <dbReference type="EMBL" id="PWY70322.1"/>
    </source>
</evidence>
<proteinExistence type="predicted"/>
<keyword evidence="4" id="KW-1185">Reference proteome</keyword>
<feature type="region of interest" description="Disordered" evidence="2">
    <location>
        <begin position="1"/>
        <end position="48"/>
    </location>
</feature>
<dbReference type="PANTHER" id="PTHR37534:SF24">
    <property type="entry name" value="MISCELLANEOUS ZN(II)2CYS6 TRANSCRIPTION FACTOR (EUROFUNG)-RELATED"/>
    <property type="match status" value="1"/>
</dbReference>